<name>W6NAI9_CLOTY</name>
<proteinExistence type="inferred from homology"/>
<protein>
    <recommendedName>
        <fullName evidence="4">Germination protease</fullName>
        <ecNumber evidence="4">3.4.24.78</ecNumber>
    </recommendedName>
    <alternativeName>
        <fullName evidence="4">GPR endopeptidase</fullName>
    </alternativeName>
    <alternativeName>
        <fullName evidence="4">Germination proteinase</fullName>
    </alternativeName>
    <alternativeName>
        <fullName evidence="4">Spore protease</fullName>
    </alternativeName>
</protein>
<dbReference type="Proteomes" id="UP000019482">
    <property type="component" value="Unassembled WGS sequence"/>
</dbReference>
<comment type="similarity">
    <text evidence="4">Belongs to the peptidase A25 family.</text>
</comment>
<evidence type="ECO:0000256" key="4">
    <source>
        <dbReference type="HAMAP-Rule" id="MF_00626"/>
    </source>
</evidence>
<keyword evidence="1 4" id="KW-0645">Protease</keyword>
<dbReference type="EC" id="3.4.24.78" evidence="4"/>
<comment type="subunit">
    <text evidence="4">Homotetramer.</text>
</comment>
<dbReference type="NCBIfam" id="TIGR01441">
    <property type="entry name" value="GPR"/>
    <property type="match status" value="1"/>
</dbReference>
<feature type="chain" id="PRO_5023400269" description="Germination protease" evidence="4">
    <location>
        <begin position="31"/>
        <end position="351"/>
    </location>
</feature>
<comment type="function">
    <text evidence="4">Initiates the rapid degradation of small, acid-soluble proteins during spore germination.</text>
</comment>
<dbReference type="InterPro" id="IPR023430">
    <property type="entry name" value="Pept_HybD-like_dom_sf"/>
</dbReference>
<dbReference type="Gene3D" id="3.40.50.1450">
    <property type="entry name" value="HybD-like"/>
    <property type="match status" value="1"/>
</dbReference>
<evidence type="ECO:0000256" key="1">
    <source>
        <dbReference type="ARBA" id="ARBA00022670"/>
    </source>
</evidence>
<keyword evidence="6" id="KW-1185">Reference proteome</keyword>
<dbReference type="GO" id="GO:0004222">
    <property type="term" value="F:metalloendopeptidase activity"/>
    <property type="evidence" value="ECO:0007669"/>
    <property type="project" value="UniProtKB-UniRule"/>
</dbReference>
<dbReference type="GO" id="GO:0009847">
    <property type="term" value="P:spore germination"/>
    <property type="evidence" value="ECO:0007669"/>
    <property type="project" value="UniProtKB-UniRule"/>
</dbReference>
<feature type="propeptide" id="PRO_5005097946" evidence="4">
    <location>
        <begin position="1"/>
        <end position="30"/>
    </location>
</feature>
<evidence type="ECO:0000256" key="2">
    <source>
        <dbReference type="ARBA" id="ARBA00022801"/>
    </source>
</evidence>
<evidence type="ECO:0000313" key="5">
    <source>
        <dbReference type="EMBL" id="CDL92579.1"/>
    </source>
</evidence>
<comment type="catalytic activity">
    <reaction evidence="4">
        <text>Endopeptidase action with P4 Glu or Asp, P1 preferably Glu &gt; Asp, P1' hydrophobic and P2' Ala.</text>
        <dbReference type="EC" id="3.4.24.78"/>
    </reaction>
</comment>
<comment type="caution">
    <text evidence="5">The sequence shown here is derived from an EMBL/GenBank/DDBJ whole genome shotgun (WGS) entry which is preliminary data.</text>
</comment>
<organism evidence="5 6">
    <name type="scientific">Clostridium tyrobutyricum DIVETGP</name>
    <dbReference type="NCBI Taxonomy" id="1408889"/>
    <lineage>
        <taxon>Bacteria</taxon>
        <taxon>Bacillati</taxon>
        <taxon>Bacillota</taxon>
        <taxon>Clostridia</taxon>
        <taxon>Eubacteriales</taxon>
        <taxon>Clostridiaceae</taxon>
        <taxon>Clostridium</taxon>
    </lineage>
</organism>
<dbReference type="SUPFAM" id="SSF53163">
    <property type="entry name" value="HybD-like"/>
    <property type="match status" value="1"/>
</dbReference>
<comment type="PTM">
    <text evidence="4">Autoproteolytically processed. The inactive tetrameric zymogen termed p46 autoprocesses to a smaller form termed p41, which is active only during spore germination.</text>
</comment>
<dbReference type="EMBL" id="CBXI010000043">
    <property type="protein sequence ID" value="CDL92579.1"/>
    <property type="molecule type" value="Genomic_DNA"/>
</dbReference>
<dbReference type="PIRSF" id="PIRSF019549">
    <property type="entry name" value="Peptidase_A25"/>
    <property type="match status" value="1"/>
</dbReference>
<dbReference type="GO" id="GO:0006508">
    <property type="term" value="P:proteolysis"/>
    <property type="evidence" value="ECO:0007669"/>
    <property type="project" value="UniProtKB-UniRule"/>
</dbReference>
<keyword evidence="2 4" id="KW-0378">Hydrolase</keyword>
<keyword evidence="3 4" id="KW-0865">Zymogen</keyword>
<dbReference type="Pfam" id="PF03418">
    <property type="entry name" value="Peptidase_A25"/>
    <property type="match status" value="2"/>
</dbReference>
<evidence type="ECO:0000313" key="6">
    <source>
        <dbReference type="Proteomes" id="UP000019482"/>
    </source>
</evidence>
<accession>W6NAI9</accession>
<dbReference type="HAMAP" id="MF_00626">
    <property type="entry name" value="Germination_prot"/>
    <property type="match status" value="1"/>
</dbReference>
<dbReference type="AlphaFoldDB" id="W6NAI9"/>
<gene>
    <name evidence="4" type="primary">gpr</name>
    <name evidence="5" type="ORF">CTDIVETGP_2649</name>
</gene>
<evidence type="ECO:0000256" key="3">
    <source>
        <dbReference type="ARBA" id="ARBA00023145"/>
    </source>
</evidence>
<sequence>MNKHKEKTNNISINRIFIFGVVNVFNTRTDLALEAKEIYENESGKDIDGVKISESLKDNIKITNVNVIEDVGEKMIGKPKGSYITIDIPKLAHYDGELRDKLSKVMGDELKEIINSIGNDLDNSMTALVVGLGNWNITPDSLGPKVISRLMVTRHLKQLVPDKIDERIRPVCAVAPGVLGLTGIESSEIIKGIVDKIKPNIIICIDALASRKMDRVNSTIQISNTGISPGSGVANRRMELSIKTLGVPVIAIGVPTVVDAATMANDTIDCVVNELISKSKTGGEFYNMLKSMDKEEKRKLIIEILNNSENIMVTPKDVDVVIESVSKILALGINMALQPELNLEEINTFLE</sequence>
<dbReference type="OrthoDB" id="9777293at2"/>
<dbReference type="InterPro" id="IPR005080">
    <property type="entry name" value="Peptidase_A25"/>
</dbReference>
<reference evidence="5 6" key="1">
    <citation type="journal article" date="2015" name="Genome Announc.">
        <title>Draft Genome Sequence of Clostridium tyrobutyricum Strain DIVETGP, Isolated from Cow's Milk for Grana Padano Production.</title>
        <authorList>
            <person name="Soggiu A."/>
            <person name="Piras C."/>
            <person name="Gaiarsa S."/>
            <person name="Sassera D."/>
            <person name="Roncada P."/>
            <person name="Bendixen E."/>
            <person name="Brasca M."/>
            <person name="Bonizzi L."/>
        </authorList>
    </citation>
    <scope>NUCLEOTIDE SEQUENCE [LARGE SCALE GENOMIC DNA]</scope>
    <source>
        <strain evidence="5 6">DIVETGP</strain>
    </source>
</reference>